<evidence type="ECO:0000313" key="3">
    <source>
        <dbReference type="Proteomes" id="UP000001861"/>
    </source>
</evidence>
<comment type="caution">
    <text evidence="2">The sequence shown here is derived from an EMBL/GenBank/DDBJ whole genome shotgun (WGS) entry which is preliminary data.</text>
</comment>
<dbReference type="VEuPathDB" id="FungiDB:CC1G_14309"/>
<evidence type="ECO:0000256" key="1">
    <source>
        <dbReference type="SAM" id="MobiDB-lite"/>
    </source>
</evidence>
<keyword evidence="3" id="KW-1185">Reference proteome</keyword>
<feature type="region of interest" description="Disordered" evidence="1">
    <location>
        <begin position="31"/>
        <end position="50"/>
    </location>
</feature>
<organism evidence="2 3">
    <name type="scientific">Coprinopsis cinerea (strain Okayama-7 / 130 / ATCC MYA-4618 / FGSC 9003)</name>
    <name type="common">Inky cap fungus</name>
    <name type="synonym">Hormographiella aspergillata</name>
    <dbReference type="NCBI Taxonomy" id="240176"/>
    <lineage>
        <taxon>Eukaryota</taxon>
        <taxon>Fungi</taxon>
        <taxon>Dikarya</taxon>
        <taxon>Basidiomycota</taxon>
        <taxon>Agaricomycotina</taxon>
        <taxon>Agaricomycetes</taxon>
        <taxon>Agaricomycetidae</taxon>
        <taxon>Agaricales</taxon>
        <taxon>Agaricineae</taxon>
        <taxon>Psathyrellaceae</taxon>
        <taxon>Coprinopsis</taxon>
    </lineage>
</organism>
<dbReference type="InParanoid" id="D6RLY9"/>
<dbReference type="GeneID" id="9378554"/>
<dbReference type="Proteomes" id="UP000001861">
    <property type="component" value="Unassembled WGS sequence"/>
</dbReference>
<protein>
    <submittedName>
        <fullName evidence="2">Uncharacterized protein</fullName>
    </submittedName>
</protein>
<dbReference type="HOGENOM" id="CLU_3124959_0_0_1"/>
<gene>
    <name evidence="2" type="ORF">CC1G_14309</name>
</gene>
<dbReference type="EMBL" id="AACS02000004">
    <property type="protein sequence ID" value="EFI27820.1"/>
    <property type="molecule type" value="Genomic_DNA"/>
</dbReference>
<dbReference type="KEGG" id="cci:CC1G_14309"/>
<reference evidence="2 3" key="1">
    <citation type="journal article" date="2010" name="Proc. Natl. Acad. Sci. U.S.A.">
        <title>Insights into evolution of multicellular fungi from the assembled chromosomes of the mushroom Coprinopsis cinerea (Coprinus cinereus).</title>
        <authorList>
            <person name="Stajich J.E."/>
            <person name="Wilke S.K."/>
            <person name="Ahren D."/>
            <person name="Au C.H."/>
            <person name="Birren B.W."/>
            <person name="Borodovsky M."/>
            <person name="Burns C."/>
            <person name="Canback B."/>
            <person name="Casselton L.A."/>
            <person name="Cheng C.K."/>
            <person name="Deng J."/>
            <person name="Dietrich F.S."/>
            <person name="Fargo D.C."/>
            <person name="Farman M.L."/>
            <person name="Gathman A.C."/>
            <person name="Goldberg J."/>
            <person name="Guigo R."/>
            <person name="Hoegger P.J."/>
            <person name="Hooker J.B."/>
            <person name="Huggins A."/>
            <person name="James T.Y."/>
            <person name="Kamada T."/>
            <person name="Kilaru S."/>
            <person name="Kodira C."/>
            <person name="Kues U."/>
            <person name="Kupfer D."/>
            <person name="Kwan H.S."/>
            <person name="Lomsadze A."/>
            <person name="Li W."/>
            <person name="Lilly W.W."/>
            <person name="Ma L.J."/>
            <person name="Mackey A.J."/>
            <person name="Manning G."/>
            <person name="Martin F."/>
            <person name="Muraguchi H."/>
            <person name="Natvig D.O."/>
            <person name="Palmerini H."/>
            <person name="Ramesh M.A."/>
            <person name="Rehmeyer C.J."/>
            <person name="Roe B.A."/>
            <person name="Shenoy N."/>
            <person name="Stanke M."/>
            <person name="Ter-Hovhannisyan V."/>
            <person name="Tunlid A."/>
            <person name="Velagapudi R."/>
            <person name="Vision T.J."/>
            <person name="Zeng Q."/>
            <person name="Zolan M.E."/>
            <person name="Pukkila P.J."/>
        </authorList>
    </citation>
    <scope>NUCLEOTIDE SEQUENCE [LARGE SCALE GENOMIC DNA]</scope>
    <source>
        <strain evidence="3">Okayama-7 / 130 / ATCC MYA-4618 / FGSC 9003</strain>
    </source>
</reference>
<dbReference type="AlphaFoldDB" id="D6RLY9"/>
<dbReference type="RefSeq" id="XP_002911314.1">
    <property type="nucleotide sequence ID" value="XM_002911268.1"/>
</dbReference>
<name>D6RLY9_COPC7</name>
<sequence length="50" mass="5728">MAHVYLEAVMTNHNRALGNKQNAHPVYSSFIQAGKKEGQRDKTNGPRFWE</sequence>
<evidence type="ECO:0000313" key="2">
    <source>
        <dbReference type="EMBL" id="EFI27820.1"/>
    </source>
</evidence>
<feature type="compositionally biased region" description="Basic and acidic residues" evidence="1">
    <location>
        <begin position="34"/>
        <end position="50"/>
    </location>
</feature>
<proteinExistence type="predicted"/>
<accession>D6RLY9</accession>